<sequence length="173" mass="19670">MTRNPRGAEGRRKPWRHRTTAEHHMGMHEMDQAGRGARGPDCLSIANGAQAAHVTGTPNVYRMDRSVFQVLQERSPACRDCRCDERPSSRDALFLVCHRRQKTPGCGAKTRETTLGTTSSETDKTRADRTSGFRRLEYPRGRARVCIPFLEFHTLQLEGKDRMSISRKQGLKF</sequence>
<dbReference type="Proteomes" id="UP000504618">
    <property type="component" value="Unplaced"/>
</dbReference>
<evidence type="ECO:0000313" key="3">
    <source>
        <dbReference type="RefSeq" id="XP_024873304.1"/>
    </source>
</evidence>
<proteinExistence type="predicted"/>
<accession>A0A6J1PTX2</accession>
<evidence type="ECO:0000313" key="2">
    <source>
        <dbReference type="Proteomes" id="UP000504618"/>
    </source>
</evidence>
<reference evidence="3" key="1">
    <citation type="submission" date="2025-08" db="UniProtKB">
        <authorList>
            <consortium name="RefSeq"/>
        </authorList>
    </citation>
    <scope>IDENTIFICATION</scope>
    <source>
        <tissue evidence="3">Whole body</tissue>
    </source>
</reference>
<dbReference type="OrthoDB" id="10527071at2759"/>
<feature type="compositionally biased region" description="Basic and acidic residues" evidence="1">
    <location>
        <begin position="121"/>
        <end position="130"/>
    </location>
</feature>
<gene>
    <name evidence="3" type="primary">LOC112455541</name>
</gene>
<organism evidence="2 3">
    <name type="scientific">Temnothorax curvispinosus</name>
    <dbReference type="NCBI Taxonomy" id="300111"/>
    <lineage>
        <taxon>Eukaryota</taxon>
        <taxon>Metazoa</taxon>
        <taxon>Ecdysozoa</taxon>
        <taxon>Arthropoda</taxon>
        <taxon>Hexapoda</taxon>
        <taxon>Insecta</taxon>
        <taxon>Pterygota</taxon>
        <taxon>Neoptera</taxon>
        <taxon>Endopterygota</taxon>
        <taxon>Hymenoptera</taxon>
        <taxon>Apocrita</taxon>
        <taxon>Aculeata</taxon>
        <taxon>Formicoidea</taxon>
        <taxon>Formicidae</taxon>
        <taxon>Myrmicinae</taxon>
        <taxon>Temnothorax</taxon>
    </lineage>
</organism>
<keyword evidence="2" id="KW-1185">Reference proteome</keyword>
<protein>
    <submittedName>
        <fullName evidence="3">Uncharacterized protein LOC112455541</fullName>
    </submittedName>
</protein>
<dbReference type="GeneID" id="112455541"/>
<feature type="region of interest" description="Disordered" evidence="1">
    <location>
        <begin position="108"/>
        <end position="130"/>
    </location>
</feature>
<dbReference type="AlphaFoldDB" id="A0A6J1PTX2"/>
<name>A0A6J1PTX2_9HYME</name>
<evidence type="ECO:0000256" key="1">
    <source>
        <dbReference type="SAM" id="MobiDB-lite"/>
    </source>
</evidence>
<feature type="region of interest" description="Disordered" evidence="1">
    <location>
        <begin position="1"/>
        <end position="26"/>
    </location>
</feature>
<feature type="compositionally biased region" description="Basic and acidic residues" evidence="1">
    <location>
        <begin position="1"/>
        <end position="12"/>
    </location>
</feature>
<dbReference type="RefSeq" id="XP_024873304.1">
    <property type="nucleotide sequence ID" value="XM_025017536.1"/>
</dbReference>